<protein>
    <submittedName>
        <fullName evidence="5">Type 1 glutamine amidotransferase domain-containing protein</fullName>
    </submittedName>
</protein>
<dbReference type="CDD" id="cd03141">
    <property type="entry name" value="GATase1_Hsp31_like"/>
    <property type="match status" value="1"/>
</dbReference>
<sequence>MRRILTIFLAGLLAAVATLGLAGWIWYATLALDEEPQPDPQALPAALPYLQQRLDARRGRILAVVSSAATFPGGDKRAGYELTELSRAYWVFTVNGYDVDIASPRGGEPAMVLDGDDVTDADYAFLNDPAIRRSLAATVPLAEVDASAYAAVYFVGGKGAMFDFPGNPDIARVVAATTARGGVVGAVCHGPAALLGLRRADGRPWLRDRRVTGFSNAEELFLMPDASARFAYLLQDELVAQGAVFVEAPMYLGNTVVDGHLVTGQNPWSTWEVAETMIRALGHEPVTREPTPEEVSIGLLHRYRRDGLAEAMAAKRDAARADKRLLVMHAVVAAMQWDLRTAWQLQRLARH</sequence>
<dbReference type="InterPro" id="IPR050325">
    <property type="entry name" value="Prot/Nucl_acid_deglycase"/>
</dbReference>
<dbReference type="EMBL" id="JARXRM010000035">
    <property type="protein sequence ID" value="MDH5823638.1"/>
    <property type="molecule type" value="Genomic_DNA"/>
</dbReference>
<keyword evidence="1" id="KW-0346">Stress response</keyword>
<dbReference type="RefSeq" id="WP_280574880.1">
    <property type="nucleotide sequence ID" value="NZ_JARXRM010000035.1"/>
</dbReference>
<keyword evidence="6" id="KW-1185">Reference proteome</keyword>
<evidence type="ECO:0000256" key="3">
    <source>
        <dbReference type="ARBA" id="ARBA00038493"/>
    </source>
</evidence>
<gene>
    <name evidence="5" type="ORF">QFW77_11630</name>
</gene>
<keyword evidence="2" id="KW-0456">Lyase</keyword>
<comment type="similarity">
    <text evidence="3">Belongs to the peptidase C56 family. HSP31-like subfamily.</text>
</comment>
<name>A0ABT6J9Z7_9GAMM</name>
<accession>A0ABT6J9Z7</accession>
<dbReference type="Gene3D" id="3.40.50.880">
    <property type="match status" value="1"/>
</dbReference>
<dbReference type="PANTHER" id="PTHR48094:SF11">
    <property type="entry name" value="GLUTATHIONE-INDEPENDENT GLYOXALASE HSP31-RELATED"/>
    <property type="match status" value="1"/>
</dbReference>
<evidence type="ECO:0000256" key="2">
    <source>
        <dbReference type="ARBA" id="ARBA00023239"/>
    </source>
</evidence>
<comment type="caution">
    <text evidence="5">The sequence shown here is derived from an EMBL/GenBank/DDBJ whole genome shotgun (WGS) entry which is preliminary data.</text>
</comment>
<dbReference type="PANTHER" id="PTHR48094">
    <property type="entry name" value="PROTEIN/NUCLEIC ACID DEGLYCASE DJ-1-RELATED"/>
    <property type="match status" value="1"/>
</dbReference>
<dbReference type="Pfam" id="PF01965">
    <property type="entry name" value="DJ-1_PfpI"/>
    <property type="match status" value="1"/>
</dbReference>
<evidence type="ECO:0000259" key="4">
    <source>
        <dbReference type="Pfam" id="PF01965"/>
    </source>
</evidence>
<dbReference type="InterPro" id="IPR002818">
    <property type="entry name" value="DJ-1/PfpI"/>
</dbReference>
<proteinExistence type="inferred from homology"/>
<feature type="domain" description="DJ-1/PfpI" evidence="4">
    <location>
        <begin position="79"/>
        <end position="278"/>
    </location>
</feature>
<dbReference type="Proteomes" id="UP001156940">
    <property type="component" value="Unassembled WGS sequence"/>
</dbReference>
<reference evidence="5 6" key="1">
    <citation type="submission" date="2023-04" db="EMBL/GenBank/DDBJ databases">
        <title>Luteimonas endophyticus RD2P54.</title>
        <authorList>
            <person name="Sun J.-Q."/>
        </authorList>
    </citation>
    <scope>NUCLEOTIDE SEQUENCE [LARGE SCALE GENOMIC DNA]</scope>
    <source>
        <strain evidence="5 6">RD2P54</strain>
    </source>
</reference>
<evidence type="ECO:0000313" key="6">
    <source>
        <dbReference type="Proteomes" id="UP001156940"/>
    </source>
</evidence>
<organism evidence="5 6">
    <name type="scientific">Luteimonas endophytica</name>
    <dbReference type="NCBI Taxonomy" id="3042023"/>
    <lineage>
        <taxon>Bacteria</taxon>
        <taxon>Pseudomonadati</taxon>
        <taxon>Pseudomonadota</taxon>
        <taxon>Gammaproteobacteria</taxon>
        <taxon>Lysobacterales</taxon>
        <taxon>Lysobacteraceae</taxon>
        <taxon>Luteimonas</taxon>
    </lineage>
</organism>
<evidence type="ECO:0000313" key="5">
    <source>
        <dbReference type="EMBL" id="MDH5823638.1"/>
    </source>
</evidence>
<keyword evidence="5" id="KW-0315">Glutamine amidotransferase</keyword>
<dbReference type="SUPFAM" id="SSF52317">
    <property type="entry name" value="Class I glutamine amidotransferase-like"/>
    <property type="match status" value="1"/>
</dbReference>
<evidence type="ECO:0000256" key="1">
    <source>
        <dbReference type="ARBA" id="ARBA00023016"/>
    </source>
</evidence>
<dbReference type="InterPro" id="IPR029062">
    <property type="entry name" value="Class_I_gatase-like"/>
</dbReference>